<evidence type="ECO:0000313" key="6">
    <source>
        <dbReference type="RefSeq" id="XP_026686289.1"/>
    </source>
</evidence>
<dbReference type="RefSeq" id="XP_008482082.1">
    <property type="nucleotide sequence ID" value="XM_008483860.1"/>
</dbReference>
<sequence length="136" mass="15478">MSDKIPDIHSVEKQQHYSEYLTPISMNHKSKLLIEEIPISPGTIKRTISEYDLKQELVQGPRIEIYDLKELCTSDTDSNFATTKLRPSASLRDSSSSVMLAGQKRTLASPQLQNSSKKQRNQLTTIHHVNSKKRNK</sequence>
<gene>
    <name evidence="3 4 5 6" type="primary">LOC103518777</name>
</gene>
<protein>
    <submittedName>
        <fullName evidence="3 4">Uncharacterized protein LOC103518777 isoform X1</fullName>
    </submittedName>
    <submittedName>
        <fullName evidence="5">Uncharacterized protein LOC103518777 isoform X2</fullName>
    </submittedName>
    <submittedName>
        <fullName evidence="6">Uncharacterized protein LOC103518777 isoform X3</fullName>
    </submittedName>
</protein>
<keyword evidence="2" id="KW-1185">Reference proteome</keyword>
<evidence type="ECO:0000313" key="2">
    <source>
        <dbReference type="Proteomes" id="UP000079169"/>
    </source>
</evidence>
<name>A0A1S3DHM6_DIACI</name>
<evidence type="ECO:0000256" key="1">
    <source>
        <dbReference type="SAM" id="MobiDB-lite"/>
    </source>
</evidence>
<dbReference type="RefSeq" id="XP_026686287.1">
    <property type="nucleotide sequence ID" value="XM_026830486.1"/>
</dbReference>
<dbReference type="Proteomes" id="UP000079169">
    <property type="component" value="Unplaced"/>
</dbReference>
<evidence type="ECO:0000313" key="3">
    <source>
        <dbReference type="RefSeq" id="XP_008482082.1"/>
    </source>
</evidence>
<dbReference type="PaxDb" id="121845-A0A1S3DHM6"/>
<feature type="compositionally biased region" description="Polar residues" evidence="1">
    <location>
        <begin position="106"/>
        <end position="128"/>
    </location>
</feature>
<evidence type="ECO:0000313" key="5">
    <source>
        <dbReference type="RefSeq" id="XP_026686288.1"/>
    </source>
</evidence>
<reference evidence="3 4" key="1">
    <citation type="submission" date="2025-04" db="UniProtKB">
        <authorList>
            <consortium name="RefSeq"/>
        </authorList>
    </citation>
    <scope>IDENTIFICATION</scope>
</reference>
<feature type="region of interest" description="Disordered" evidence="1">
    <location>
        <begin position="84"/>
        <end position="136"/>
    </location>
</feature>
<dbReference type="RefSeq" id="XP_026686288.1">
    <property type="nucleotide sequence ID" value="XM_026830487.1"/>
</dbReference>
<proteinExistence type="predicted"/>
<organism evidence="2 3">
    <name type="scientific">Diaphorina citri</name>
    <name type="common">Asian citrus psyllid</name>
    <dbReference type="NCBI Taxonomy" id="121845"/>
    <lineage>
        <taxon>Eukaryota</taxon>
        <taxon>Metazoa</taxon>
        <taxon>Ecdysozoa</taxon>
        <taxon>Arthropoda</taxon>
        <taxon>Hexapoda</taxon>
        <taxon>Insecta</taxon>
        <taxon>Pterygota</taxon>
        <taxon>Neoptera</taxon>
        <taxon>Paraneoptera</taxon>
        <taxon>Hemiptera</taxon>
        <taxon>Sternorrhyncha</taxon>
        <taxon>Psylloidea</taxon>
        <taxon>Psyllidae</taxon>
        <taxon>Diaphorininae</taxon>
        <taxon>Diaphorina</taxon>
    </lineage>
</organism>
<dbReference type="RefSeq" id="XP_026686289.1">
    <property type="nucleotide sequence ID" value="XM_026830488.1"/>
</dbReference>
<dbReference type="KEGG" id="dci:103518777"/>
<feature type="compositionally biased region" description="Low complexity" evidence="1">
    <location>
        <begin position="88"/>
        <end position="97"/>
    </location>
</feature>
<evidence type="ECO:0000313" key="4">
    <source>
        <dbReference type="RefSeq" id="XP_026686287.1"/>
    </source>
</evidence>
<dbReference type="AlphaFoldDB" id="A0A1S3DHM6"/>
<dbReference type="GeneID" id="103518777"/>
<accession>A0A1S3DHM6</accession>